<protein>
    <recommendedName>
        <fullName evidence="6">C2H2-type domain-containing protein</fullName>
    </recommendedName>
</protein>
<feature type="domain" description="C2H2-type" evidence="6">
    <location>
        <begin position="280"/>
        <end position="308"/>
    </location>
</feature>
<evidence type="ECO:0000256" key="3">
    <source>
        <dbReference type="ARBA" id="ARBA00022771"/>
    </source>
</evidence>
<dbReference type="GO" id="GO:0008270">
    <property type="term" value="F:zinc ion binding"/>
    <property type="evidence" value="ECO:0007669"/>
    <property type="project" value="UniProtKB-KW"/>
</dbReference>
<dbReference type="Gene3D" id="3.30.160.60">
    <property type="entry name" value="Classic Zinc Finger"/>
    <property type="match status" value="4"/>
</dbReference>
<evidence type="ECO:0000256" key="4">
    <source>
        <dbReference type="ARBA" id="ARBA00022833"/>
    </source>
</evidence>
<organism evidence="7 8">
    <name type="scientific">Trichogramma kaykai</name>
    <dbReference type="NCBI Taxonomy" id="54128"/>
    <lineage>
        <taxon>Eukaryota</taxon>
        <taxon>Metazoa</taxon>
        <taxon>Ecdysozoa</taxon>
        <taxon>Arthropoda</taxon>
        <taxon>Hexapoda</taxon>
        <taxon>Insecta</taxon>
        <taxon>Pterygota</taxon>
        <taxon>Neoptera</taxon>
        <taxon>Endopterygota</taxon>
        <taxon>Hymenoptera</taxon>
        <taxon>Apocrita</taxon>
        <taxon>Proctotrupomorpha</taxon>
        <taxon>Chalcidoidea</taxon>
        <taxon>Trichogrammatidae</taxon>
        <taxon>Trichogramma</taxon>
    </lineage>
</organism>
<dbReference type="PROSITE" id="PS50157">
    <property type="entry name" value="ZINC_FINGER_C2H2_2"/>
    <property type="match status" value="4"/>
</dbReference>
<feature type="domain" description="C2H2-type" evidence="6">
    <location>
        <begin position="168"/>
        <end position="196"/>
    </location>
</feature>
<dbReference type="Proteomes" id="UP001627154">
    <property type="component" value="Unassembled WGS sequence"/>
</dbReference>
<dbReference type="SMART" id="SM00355">
    <property type="entry name" value="ZnF_C2H2"/>
    <property type="match status" value="5"/>
</dbReference>
<feature type="domain" description="C2H2-type" evidence="6">
    <location>
        <begin position="224"/>
        <end position="252"/>
    </location>
</feature>
<dbReference type="Pfam" id="PF00096">
    <property type="entry name" value="zf-C2H2"/>
    <property type="match status" value="4"/>
</dbReference>
<evidence type="ECO:0000259" key="6">
    <source>
        <dbReference type="PROSITE" id="PS50157"/>
    </source>
</evidence>
<evidence type="ECO:0000256" key="1">
    <source>
        <dbReference type="ARBA" id="ARBA00022723"/>
    </source>
</evidence>
<keyword evidence="1" id="KW-0479">Metal-binding</keyword>
<keyword evidence="2" id="KW-0677">Repeat</keyword>
<comment type="caution">
    <text evidence="7">The sequence shown here is derived from an EMBL/GenBank/DDBJ whole genome shotgun (WGS) entry which is preliminary data.</text>
</comment>
<accession>A0ABD2XCP6</accession>
<dbReference type="PANTHER" id="PTHR24409">
    <property type="entry name" value="ZINC FINGER PROTEIN 142"/>
    <property type="match status" value="1"/>
</dbReference>
<proteinExistence type="predicted"/>
<dbReference type="AlphaFoldDB" id="A0ABD2XCP6"/>
<feature type="domain" description="C2H2-type" evidence="6">
    <location>
        <begin position="196"/>
        <end position="224"/>
    </location>
</feature>
<evidence type="ECO:0000256" key="2">
    <source>
        <dbReference type="ARBA" id="ARBA00022737"/>
    </source>
</evidence>
<dbReference type="InterPro" id="IPR036236">
    <property type="entry name" value="Znf_C2H2_sf"/>
</dbReference>
<gene>
    <name evidence="7" type="ORF">TKK_004248</name>
</gene>
<dbReference type="SUPFAM" id="SSF57667">
    <property type="entry name" value="beta-beta-alpha zinc fingers"/>
    <property type="match status" value="3"/>
</dbReference>
<evidence type="ECO:0000313" key="8">
    <source>
        <dbReference type="Proteomes" id="UP001627154"/>
    </source>
</evidence>
<evidence type="ECO:0000313" key="7">
    <source>
        <dbReference type="EMBL" id="KAL3403118.1"/>
    </source>
</evidence>
<keyword evidence="8" id="KW-1185">Reference proteome</keyword>
<evidence type="ECO:0000256" key="5">
    <source>
        <dbReference type="PROSITE-ProRule" id="PRU00042"/>
    </source>
</evidence>
<name>A0ABD2XCP6_9HYME</name>
<dbReference type="PROSITE" id="PS00028">
    <property type="entry name" value="ZINC_FINGER_C2H2_1"/>
    <property type="match status" value="4"/>
</dbReference>
<reference evidence="7 8" key="1">
    <citation type="journal article" date="2024" name="bioRxiv">
        <title>A reference genome for Trichogramma kaykai: A tiny desert-dwelling parasitoid wasp with competing sex-ratio distorters.</title>
        <authorList>
            <person name="Culotta J."/>
            <person name="Lindsey A.R."/>
        </authorList>
    </citation>
    <scope>NUCLEOTIDE SEQUENCE [LARGE SCALE GENOMIC DNA]</scope>
    <source>
        <strain evidence="7 8">KSX58</strain>
    </source>
</reference>
<dbReference type="InterPro" id="IPR013087">
    <property type="entry name" value="Znf_C2H2_type"/>
</dbReference>
<dbReference type="EMBL" id="JBJJXI010000032">
    <property type="protein sequence ID" value="KAL3403118.1"/>
    <property type="molecule type" value="Genomic_DNA"/>
</dbReference>
<sequence length="309" mass="35864">MESSGLFDNVVRVKEKSGDVSLIQNDCDMIDQKPNFKHIQCLSISLKDAVALRKFDENREAELENEMKTAFEYEYIEHNMDLSVVKKIDDDFQYHLQNVQNNDGYKTRNTAEIETSEEEKQEFFGEVAEKLNLNLYCEIVKQNRKRRANEHNLEPHIIDTVHNGASSHTCDICRKNFTTKGNLKIHIDAVHKDIKHTCDMCGKKFTSKSYLNTHIDYVHKDVKHVCDICGKTFSRKNYLQLHINAMHNGIRYKYDLCEKTFAQKGCLKIHIDSVHNGITHLCDVCGKTFNHKGGLKIHSYKEHNSRITI</sequence>
<keyword evidence="4" id="KW-0862">Zinc</keyword>
<keyword evidence="3 5" id="KW-0863">Zinc-finger</keyword>
<dbReference type="PANTHER" id="PTHR24409:SF295">
    <property type="entry name" value="AZ2-RELATED"/>
    <property type="match status" value="1"/>
</dbReference>